<feature type="transmembrane region" description="Helical" evidence="6">
    <location>
        <begin position="20"/>
        <end position="40"/>
    </location>
</feature>
<name>A0ABP9FFN0_9GAMM</name>
<feature type="domain" description="ABC3 transporter permease C-terminal" evidence="7">
    <location>
        <begin position="704"/>
        <end position="811"/>
    </location>
</feature>
<gene>
    <name evidence="8" type="ORF">GCM10023333_38450</name>
</gene>
<dbReference type="EMBL" id="BAABJZ010000104">
    <property type="protein sequence ID" value="GAA4900861.1"/>
    <property type="molecule type" value="Genomic_DNA"/>
</dbReference>
<feature type="transmembrane region" description="Helical" evidence="6">
    <location>
        <begin position="459"/>
        <end position="478"/>
    </location>
</feature>
<feature type="transmembrane region" description="Helical" evidence="6">
    <location>
        <begin position="752"/>
        <end position="774"/>
    </location>
</feature>
<accession>A0ABP9FFN0</accession>
<evidence type="ECO:0000256" key="1">
    <source>
        <dbReference type="ARBA" id="ARBA00004651"/>
    </source>
</evidence>
<feature type="transmembrane region" description="Helical" evidence="6">
    <location>
        <begin position="786"/>
        <end position="805"/>
    </location>
</feature>
<dbReference type="InterPro" id="IPR003838">
    <property type="entry name" value="ABC3_permease_C"/>
</dbReference>
<keyword evidence="3 6" id="KW-0812">Transmembrane</keyword>
<feature type="transmembrane region" description="Helical" evidence="6">
    <location>
        <begin position="338"/>
        <end position="361"/>
    </location>
</feature>
<dbReference type="PANTHER" id="PTHR30287:SF1">
    <property type="entry name" value="INNER MEMBRANE PROTEIN"/>
    <property type="match status" value="1"/>
</dbReference>
<feature type="transmembrane region" description="Helical" evidence="6">
    <location>
        <begin position="248"/>
        <end position="268"/>
    </location>
</feature>
<sequence length="823" mass="89787">MTPWALAWRLFRRELQGGQLRLITAALTLAVLSVTSLGLVSDRLKQGLMAQATTFLAADRVLNSPQAVAPEWLAQAEAEGLVSAQVLSFQSMIFVGEQLQLVSVKAVTAEYPLKGQIEPLTTLDSALPSLGTVWFDGRLSHLLTDFNEVELGEADLAVSGAFARLPDGGFNVFASAPTVLMRMEDVAQTGVVQPGSRLTWRYQFTGDPGAIQRFERWLLPQLTSSQRWLDVKQQDSPLSRAIERAEQFMLLATLLGIALACGAVGVAARRYCQRHLDVVAMFKTLGASHRQIRRVFMLHLALTTGLGIAAGLILGSAGAGLIGQLLPSELPLAAGDPWRAMALGIATGLIAAIGFTLYPLLRLLKVPPLRVLRRDLDPMAWGLWLNGLLSLLALSLLAWLYSGSWTMTWVLIAGAGALALLLGAVGFALLSWGRQLGIRTGSALQLALAGLRRRAGENVLQLVGFTVALMLLLTVLALRQDLLEDWQRQLPVGTPDHFLVNISPEQREPMTQFLAERSVAATELYPMIRGRLSAINGDEVRRAVTKEAEGEPGADGPRGIGRELNLTYRTTLPPNNPITAGQWFASEATDEVSVESQVALRLGIGLGDRLSFTIDGQAFSVRVTSLREVNWQTMQPNFFMIFPPAVLERFYPTYIASFYHPQDQPELVAQLIRQFPTVSVLDVGAMIHQLRDVVDQVSLALGWVLAVVLLASSLLLLAQTEAGMASRRQELAIMRTIGASGRLLRQAVSWEFALLGALSGLLAVIVAELLLFLIKTQLFDLVVQPHWIWWPTIPLLGAGLIGLLGRWACRRLLANRCAALLLR</sequence>
<organism evidence="8 9">
    <name type="scientific">Ferrimonas pelagia</name>
    <dbReference type="NCBI Taxonomy" id="1177826"/>
    <lineage>
        <taxon>Bacteria</taxon>
        <taxon>Pseudomonadati</taxon>
        <taxon>Pseudomonadota</taxon>
        <taxon>Gammaproteobacteria</taxon>
        <taxon>Alteromonadales</taxon>
        <taxon>Ferrimonadaceae</taxon>
        <taxon>Ferrimonas</taxon>
    </lineage>
</organism>
<evidence type="ECO:0000256" key="6">
    <source>
        <dbReference type="SAM" id="Phobius"/>
    </source>
</evidence>
<dbReference type="InterPro" id="IPR038766">
    <property type="entry name" value="Membrane_comp_ABC_pdt"/>
</dbReference>
<feature type="domain" description="ABC3 transporter permease C-terminal" evidence="7">
    <location>
        <begin position="253"/>
        <end position="368"/>
    </location>
</feature>
<evidence type="ECO:0000256" key="4">
    <source>
        <dbReference type="ARBA" id="ARBA00022989"/>
    </source>
</evidence>
<evidence type="ECO:0000256" key="5">
    <source>
        <dbReference type="ARBA" id="ARBA00023136"/>
    </source>
</evidence>
<evidence type="ECO:0000313" key="9">
    <source>
        <dbReference type="Proteomes" id="UP001499988"/>
    </source>
</evidence>
<evidence type="ECO:0000256" key="3">
    <source>
        <dbReference type="ARBA" id="ARBA00022692"/>
    </source>
</evidence>
<dbReference type="PANTHER" id="PTHR30287">
    <property type="entry name" value="MEMBRANE COMPONENT OF PREDICTED ABC SUPERFAMILY METABOLITE UPTAKE TRANSPORTER"/>
    <property type="match status" value="1"/>
</dbReference>
<dbReference type="Proteomes" id="UP001499988">
    <property type="component" value="Unassembled WGS sequence"/>
</dbReference>
<evidence type="ECO:0000259" key="7">
    <source>
        <dbReference type="Pfam" id="PF02687"/>
    </source>
</evidence>
<reference evidence="9" key="1">
    <citation type="journal article" date="2019" name="Int. J. Syst. Evol. Microbiol.">
        <title>The Global Catalogue of Microorganisms (GCM) 10K type strain sequencing project: providing services to taxonomists for standard genome sequencing and annotation.</title>
        <authorList>
            <consortium name="The Broad Institute Genomics Platform"/>
            <consortium name="The Broad Institute Genome Sequencing Center for Infectious Disease"/>
            <person name="Wu L."/>
            <person name="Ma J."/>
        </authorList>
    </citation>
    <scope>NUCLEOTIDE SEQUENCE [LARGE SCALE GENOMIC DNA]</scope>
    <source>
        <strain evidence="9">JCM 18401</strain>
    </source>
</reference>
<dbReference type="RefSeq" id="WP_345337119.1">
    <property type="nucleotide sequence ID" value="NZ_BAABJZ010000104.1"/>
</dbReference>
<evidence type="ECO:0000256" key="2">
    <source>
        <dbReference type="ARBA" id="ARBA00022475"/>
    </source>
</evidence>
<keyword evidence="9" id="KW-1185">Reference proteome</keyword>
<proteinExistence type="predicted"/>
<feature type="transmembrane region" description="Helical" evidence="6">
    <location>
        <begin position="300"/>
        <end position="326"/>
    </location>
</feature>
<feature type="transmembrane region" description="Helical" evidence="6">
    <location>
        <begin position="381"/>
        <end position="401"/>
    </location>
</feature>
<keyword evidence="2" id="KW-1003">Cell membrane</keyword>
<keyword evidence="5 6" id="KW-0472">Membrane</keyword>
<comment type="subcellular location">
    <subcellularLocation>
        <location evidence="1">Cell membrane</location>
        <topology evidence="1">Multi-pass membrane protein</topology>
    </subcellularLocation>
</comment>
<protein>
    <submittedName>
        <fullName evidence="8">FtsX-like permease family protein</fullName>
    </submittedName>
</protein>
<feature type="transmembrane region" description="Helical" evidence="6">
    <location>
        <begin position="697"/>
        <end position="718"/>
    </location>
</feature>
<comment type="caution">
    <text evidence="8">The sequence shown here is derived from an EMBL/GenBank/DDBJ whole genome shotgun (WGS) entry which is preliminary data.</text>
</comment>
<keyword evidence="4 6" id="KW-1133">Transmembrane helix</keyword>
<dbReference type="Pfam" id="PF02687">
    <property type="entry name" value="FtsX"/>
    <property type="match status" value="2"/>
</dbReference>
<feature type="transmembrane region" description="Helical" evidence="6">
    <location>
        <begin position="407"/>
        <end position="430"/>
    </location>
</feature>
<evidence type="ECO:0000313" key="8">
    <source>
        <dbReference type="EMBL" id="GAA4900861.1"/>
    </source>
</evidence>